<dbReference type="Proteomes" id="UP000824890">
    <property type="component" value="Unassembled WGS sequence"/>
</dbReference>
<comment type="caution">
    <text evidence="6">The sequence shown here is derived from an EMBL/GenBank/DDBJ whole genome shotgun (WGS) entry which is preliminary data.</text>
</comment>
<organism evidence="6 7">
    <name type="scientific">Brassica napus</name>
    <name type="common">Rape</name>
    <dbReference type="NCBI Taxonomy" id="3708"/>
    <lineage>
        <taxon>Eukaryota</taxon>
        <taxon>Viridiplantae</taxon>
        <taxon>Streptophyta</taxon>
        <taxon>Embryophyta</taxon>
        <taxon>Tracheophyta</taxon>
        <taxon>Spermatophyta</taxon>
        <taxon>Magnoliopsida</taxon>
        <taxon>eudicotyledons</taxon>
        <taxon>Gunneridae</taxon>
        <taxon>Pentapetalae</taxon>
        <taxon>rosids</taxon>
        <taxon>malvids</taxon>
        <taxon>Brassicales</taxon>
        <taxon>Brassicaceae</taxon>
        <taxon>Brassiceae</taxon>
        <taxon>Brassica</taxon>
    </lineage>
</organism>
<dbReference type="PANTHER" id="PTHR27005:SF507">
    <property type="entry name" value="SERINE_THREONINE-PROTEIN KINASE ZRK1"/>
    <property type="match status" value="1"/>
</dbReference>
<dbReference type="PANTHER" id="PTHR27005">
    <property type="entry name" value="WALL-ASSOCIATED RECEPTOR KINASE-LIKE 21"/>
    <property type="match status" value="1"/>
</dbReference>
<dbReference type="InterPro" id="IPR008271">
    <property type="entry name" value="Ser/Thr_kinase_AS"/>
</dbReference>
<protein>
    <recommendedName>
        <fullName evidence="5">Protein kinase domain-containing protein</fullName>
    </recommendedName>
</protein>
<dbReference type="InterPro" id="IPR045274">
    <property type="entry name" value="WAK-like"/>
</dbReference>
<accession>A0ABQ8C5G9</accession>
<feature type="domain" description="Protein kinase" evidence="5">
    <location>
        <begin position="515"/>
        <end position="791"/>
    </location>
</feature>
<comment type="catalytic activity">
    <reaction evidence="3">
        <text>L-seryl-[protein] + ATP = O-phospho-L-seryl-[protein] + ADP + H(+)</text>
        <dbReference type="Rhea" id="RHEA:17989"/>
        <dbReference type="Rhea" id="RHEA-COMP:9863"/>
        <dbReference type="Rhea" id="RHEA-COMP:11604"/>
        <dbReference type="ChEBI" id="CHEBI:15378"/>
        <dbReference type="ChEBI" id="CHEBI:29999"/>
        <dbReference type="ChEBI" id="CHEBI:30616"/>
        <dbReference type="ChEBI" id="CHEBI:83421"/>
        <dbReference type="ChEBI" id="CHEBI:456216"/>
    </reaction>
</comment>
<name>A0ABQ8C5G9_BRANA</name>
<comment type="catalytic activity">
    <reaction evidence="4">
        <text>L-threonyl-[protein] + ATP = O-phospho-L-threonyl-[protein] + ADP + H(+)</text>
        <dbReference type="Rhea" id="RHEA:46608"/>
        <dbReference type="Rhea" id="RHEA-COMP:11060"/>
        <dbReference type="Rhea" id="RHEA-COMP:11605"/>
        <dbReference type="ChEBI" id="CHEBI:15378"/>
        <dbReference type="ChEBI" id="CHEBI:30013"/>
        <dbReference type="ChEBI" id="CHEBI:30616"/>
        <dbReference type="ChEBI" id="CHEBI:61977"/>
        <dbReference type="ChEBI" id="CHEBI:456216"/>
    </reaction>
</comment>
<keyword evidence="1" id="KW-0547">Nucleotide-binding</keyword>
<feature type="domain" description="Protein kinase" evidence="5">
    <location>
        <begin position="1"/>
        <end position="354"/>
    </location>
</feature>
<feature type="domain" description="Protein kinase" evidence="5">
    <location>
        <begin position="835"/>
        <end position="1177"/>
    </location>
</feature>
<evidence type="ECO:0000256" key="3">
    <source>
        <dbReference type="ARBA" id="ARBA00047558"/>
    </source>
</evidence>
<dbReference type="InterPro" id="IPR000719">
    <property type="entry name" value="Prot_kinase_dom"/>
</dbReference>
<dbReference type="PROSITE" id="PS50011">
    <property type="entry name" value="PROTEIN_KINASE_DOM"/>
    <property type="match status" value="3"/>
</dbReference>
<evidence type="ECO:0000256" key="2">
    <source>
        <dbReference type="ARBA" id="ARBA00022840"/>
    </source>
</evidence>
<keyword evidence="7" id="KW-1185">Reference proteome</keyword>
<reference evidence="6 7" key="1">
    <citation type="submission" date="2021-05" db="EMBL/GenBank/DDBJ databases">
        <title>Genome Assembly of Synthetic Allotetraploid Brassica napus Reveals Homoeologous Exchanges between Subgenomes.</title>
        <authorList>
            <person name="Davis J.T."/>
        </authorList>
    </citation>
    <scope>NUCLEOTIDE SEQUENCE [LARGE SCALE GENOMIC DNA]</scope>
    <source>
        <strain evidence="7">cv. Da-Ae</strain>
        <tissue evidence="6">Seedling</tissue>
    </source>
</reference>
<evidence type="ECO:0000313" key="6">
    <source>
        <dbReference type="EMBL" id="KAH0912319.1"/>
    </source>
</evidence>
<dbReference type="InterPro" id="IPR011009">
    <property type="entry name" value="Kinase-like_dom_sf"/>
</dbReference>
<evidence type="ECO:0000313" key="7">
    <source>
        <dbReference type="Proteomes" id="UP000824890"/>
    </source>
</evidence>
<dbReference type="SUPFAM" id="SSF56112">
    <property type="entry name" value="Protein kinase-like (PK-like)"/>
    <property type="match status" value="3"/>
</dbReference>
<dbReference type="Gene3D" id="3.30.200.20">
    <property type="entry name" value="Phosphorylase Kinase, domain 1"/>
    <property type="match status" value="1"/>
</dbReference>
<evidence type="ECO:0000256" key="1">
    <source>
        <dbReference type="ARBA" id="ARBA00022741"/>
    </source>
</evidence>
<proteinExistence type="predicted"/>
<dbReference type="Pfam" id="PF00069">
    <property type="entry name" value="Pkinase"/>
    <property type="match status" value="3"/>
</dbReference>
<dbReference type="EMBL" id="JAGKQM010000009">
    <property type="protein sequence ID" value="KAH0912319.1"/>
    <property type="molecule type" value="Genomic_DNA"/>
</dbReference>
<dbReference type="PROSITE" id="PS00108">
    <property type="entry name" value="PROTEIN_KINASE_ST"/>
    <property type="match status" value="2"/>
</dbReference>
<evidence type="ECO:0000259" key="5">
    <source>
        <dbReference type="PROSITE" id="PS50011"/>
    </source>
</evidence>
<keyword evidence="2" id="KW-0067">ATP-binding</keyword>
<dbReference type="SMART" id="SM00220">
    <property type="entry name" value="S_TKc"/>
    <property type="match status" value="1"/>
</dbReference>
<dbReference type="Gene3D" id="1.10.510.10">
    <property type="entry name" value="Transferase(Phosphotransferase) domain 1"/>
    <property type="match status" value="3"/>
</dbReference>
<evidence type="ECO:0000256" key="4">
    <source>
        <dbReference type="ARBA" id="ARBA00047951"/>
    </source>
</evidence>
<sequence length="1307" mass="148420">MGACLFRNSLMTATAFQTLFECSLPIKSPRPRLWRRKKEKGKARKCFLENGSMFLEQLIADCNCISTLSECSLPIKSPRPRVASIPSADLKRHKERLSIYGKEEMAYNDIVLSARVSNHNGFLKLIGCCLECPYPVLVFEDLDYRGLNVRGTVGCEDGPLLPWNVSLKIAKEVAIAITYLHTAFPRIIIHRDIKATNVFLDKNGKAKLSDFSLAVTLPEGKSSLEDEVIGTPGYLDPYYYRSGLVTEYTDVFSFGILMLVLLLGTPPILDEPDGLRHIGYVREQLEKGEAVVFGGGLNDMRPGQMRMFLDLALRCCQMRFEDRPKMIVVANEIKLIEQGSFDSEMLENTMHVFLDKKWTAKLSDMSFSISIEEGKTQIEAEDVMGTYGYFDPLYFLNILKGLYEVGKLSEVTEPFMMKDITGAQRLQVEGSVLLALRCCEERDEDRPKMIQLAKELKLAETSIFKRSSKEKGKARKCFLRNGSVFLEELITDCNGISNPIRMFSSDQISEATNQFDPKCSLADDGCFTYYKGDIEDRPYTMKMYTDNEEAAYNDIVLSARVSNHSCFLKLIGCCLEYPLPVLVFENLEYGALNRRGSVGCHHDGPLLPWNVRLKIAKEVAIAITYLHTAFPRIIIHRDIKATNVFLDKNGKAKLSNLSLSVSLPEGKSWIEDQVVGTNGYIDPVYCMTCVVSEYIDVFSFGILMLVLLIGDPPHLYGSDLCGPNGERFINWKFLEYVRDLHERGEPIEFGGDPNDIRPDQMEMFLELALRCCEESNEDRPKMIMVAKEINLIEQGSFDCSEMLENETNCLLKHGSMSHQQLIADSNQISEATSHLDPKCYLGKEEEEETLRSKLMDFWRRRKKKGKARKCFLRNGSMFLEKLIADCNGISNPIKMFSSDQISKATDDPKCSILDASTYFTWYKGVIEGRPYLIKICTRENMGYNDTVLSARVSNHSGFPKLIGSCLEYPLPVLVFEDLDDYRVLNERGSIGSEDAPLLPWNVRLKIAKEVAIAITYLHTAFPRIIIHRHIKPTNVLLDKNGKAKLTDFWLAVTLPEGKSWIEEPIAGTIGYLDPNYYKTNIVTEYSDVFSFGTLMLVLLAGRPPILNGADGDLDLSDNIVEYVKDLHERGEPVGVGGDSYDMNPVQMKVFLDLALRCWDRRSEDRPKMIVVAKEIKLIEKVPFDCSQMLENLKKNLSSGSFRKKNEKGINKESRCWENGASLLKELIVDYNEGFYIWYKGVIEDRSYMIKRVGEVYKDIEVTDLVMKNDITSAQRLEIEACVLVALRCCEERDEDRPKMIQIDKECF</sequence>
<gene>
    <name evidence="6" type="ORF">HID58_035640</name>
</gene>